<dbReference type="Proteomes" id="UP000195569">
    <property type="component" value="Unassembled WGS sequence"/>
</dbReference>
<name>A0A1N7RR92_9BURK</name>
<organism evidence="1 2">
    <name type="scientific">Paraburkholderia piptadeniae</name>
    <dbReference type="NCBI Taxonomy" id="1701573"/>
    <lineage>
        <taxon>Bacteria</taxon>
        <taxon>Pseudomonadati</taxon>
        <taxon>Pseudomonadota</taxon>
        <taxon>Betaproteobacteria</taxon>
        <taxon>Burkholderiales</taxon>
        <taxon>Burkholderiaceae</taxon>
        <taxon>Paraburkholderia</taxon>
    </lineage>
</organism>
<dbReference type="AlphaFoldDB" id="A0A1N7RR92"/>
<gene>
    <name evidence="1" type="ORF">BN2476_110160</name>
</gene>
<reference evidence="1" key="1">
    <citation type="submission" date="2016-12" db="EMBL/GenBank/DDBJ databases">
        <authorList>
            <person name="Moulin L."/>
        </authorList>
    </citation>
    <scope>NUCLEOTIDE SEQUENCE [LARGE SCALE GENOMIC DNA]</scope>
    <source>
        <strain evidence="1">STM 7183</strain>
    </source>
</reference>
<evidence type="ECO:0000313" key="2">
    <source>
        <dbReference type="Proteomes" id="UP000195569"/>
    </source>
</evidence>
<proteinExistence type="predicted"/>
<comment type="caution">
    <text evidence="1">The sequence shown here is derived from an EMBL/GenBank/DDBJ whole genome shotgun (WGS) entry which is preliminary data.</text>
</comment>
<protein>
    <submittedName>
        <fullName evidence="1">Uncharacterized protein</fullName>
    </submittedName>
</protein>
<accession>A0A1N7RR92</accession>
<dbReference type="EMBL" id="CYGY02000011">
    <property type="protein sequence ID" value="SIT37212.1"/>
    <property type="molecule type" value="Genomic_DNA"/>
</dbReference>
<evidence type="ECO:0000313" key="1">
    <source>
        <dbReference type="EMBL" id="SIT37212.1"/>
    </source>
</evidence>
<keyword evidence="2" id="KW-1185">Reference proteome</keyword>
<sequence>MESAKYLKAKLALAGCAICAGAITVASGLRLFERLHRAGNGR</sequence>